<keyword evidence="2" id="KW-0813">Transport</keyword>
<dbReference type="Proteomes" id="UP000323258">
    <property type="component" value="Unassembled WGS sequence"/>
</dbReference>
<keyword evidence="6 7" id="KW-0472">Membrane</keyword>
<feature type="transmembrane region" description="Helical" evidence="7">
    <location>
        <begin position="112"/>
        <end position="138"/>
    </location>
</feature>
<dbReference type="Gene3D" id="1.10.3720.10">
    <property type="entry name" value="MetI-like"/>
    <property type="match status" value="2"/>
</dbReference>
<sequence length="520" mass="56227">MTSIAPERLRLPRFGRLGTAAAFVVLAVALLPAADFRISGHDPWAELARMGQGLLSPDFSAIGTLARAAALTVAFAICGVALGASTGFALAPLYRFAPVRLFCVAIRSIHELFWAILLLQITGLSVTTGILAIAIPYAGIFAKVFSEYLDEADPRPAAAMPPRADFISVHFFARLPLAAREFQVYLLYRLECGLRSSAVLGFVGLPTLGFELDTFFKQGMYGAVAAVLIIYYVLIATMRLWMRWPLAPFYLLASIGFMATLASPPMAPGALIRFVTSDIVPAPLRNGDLGDPETWVRFGDWLHMLLFQQALPGLTATMIVAQLALVVAGFVALIGFPLLVVPVVGRFGSALGHIGLVVGRSTPEYMLAYIALQIFGPSMLPAVIALGLHNGAIIAHLLGRQSAHVHENLRPDAPRGLVLYAYELLPRIYGSFLALCLYRWEIIVRESAIVGLLGIATLGFYVDRAIQEIRIDRAIVLLLVTMLATVAIDAISRRLRKAIGIDGLVSRRDQVPGATEARLA</sequence>
<feature type="transmembrane region" description="Helical" evidence="7">
    <location>
        <begin position="319"/>
        <end position="345"/>
    </location>
</feature>
<evidence type="ECO:0000256" key="3">
    <source>
        <dbReference type="ARBA" id="ARBA00022475"/>
    </source>
</evidence>
<keyword evidence="4 7" id="KW-0812">Transmembrane</keyword>
<proteinExistence type="predicted"/>
<evidence type="ECO:0000256" key="5">
    <source>
        <dbReference type="ARBA" id="ARBA00022989"/>
    </source>
</evidence>
<organism evidence="8 9">
    <name type="scientific">Neoaquamicrobium microcysteis</name>
    <dbReference type="NCBI Taxonomy" id="2682781"/>
    <lineage>
        <taxon>Bacteria</taxon>
        <taxon>Pseudomonadati</taxon>
        <taxon>Pseudomonadota</taxon>
        <taxon>Alphaproteobacteria</taxon>
        <taxon>Hyphomicrobiales</taxon>
        <taxon>Phyllobacteriaceae</taxon>
        <taxon>Neoaquamicrobium</taxon>
    </lineage>
</organism>
<feature type="transmembrane region" description="Helical" evidence="7">
    <location>
        <begin position="220"/>
        <end position="242"/>
    </location>
</feature>
<dbReference type="RefSeq" id="WP_148914495.1">
    <property type="nucleotide sequence ID" value="NZ_VSZS01000061.1"/>
</dbReference>
<dbReference type="OrthoDB" id="7820570at2"/>
<feature type="transmembrane region" description="Helical" evidence="7">
    <location>
        <begin position="68"/>
        <end position="91"/>
    </location>
</feature>
<evidence type="ECO:0000256" key="2">
    <source>
        <dbReference type="ARBA" id="ARBA00022448"/>
    </source>
</evidence>
<evidence type="ECO:0000256" key="7">
    <source>
        <dbReference type="SAM" id="Phobius"/>
    </source>
</evidence>
<reference evidence="8 9" key="2">
    <citation type="submission" date="2019-09" db="EMBL/GenBank/DDBJ databases">
        <title>Mesorhizobium sp. MaA-C15 isolated from Microcystis aeruginosa.</title>
        <authorList>
            <person name="Jeong S.E."/>
            <person name="Jin H.M."/>
            <person name="Jeon C.O."/>
        </authorList>
    </citation>
    <scope>NUCLEOTIDE SEQUENCE [LARGE SCALE GENOMIC DNA]</scope>
    <source>
        <strain evidence="8 9">MaA-C15</strain>
    </source>
</reference>
<accession>A0A5D4GV40</accession>
<gene>
    <name evidence="8" type="ORF">FY036_09500</name>
</gene>
<reference evidence="8 9" key="1">
    <citation type="submission" date="2019-08" db="EMBL/GenBank/DDBJ databases">
        <authorList>
            <person name="Seo Y.L."/>
        </authorList>
    </citation>
    <scope>NUCLEOTIDE SEQUENCE [LARGE SCALE GENOMIC DNA]</scope>
    <source>
        <strain evidence="8 9">MaA-C15</strain>
    </source>
</reference>
<dbReference type="SUPFAM" id="SSF161098">
    <property type="entry name" value="MetI-like"/>
    <property type="match status" value="2"/>
</dbReference>
<evidence type="ECO:0000256" key="6">
    <source>
        <dbReference type="ARBA" id="ARBA00023136"/>
    </source>
</evidence>
<dbReference type="PANTHER" id="PTHR30043">
    <property type="entry name" value="PHOSPHONATES TRANSPORT SYSTEM PERMEASE PROTEIN"/>
    <property type="match status" value="1"/>
</dbReference>
<evidence type="ECO:0000313" key="9">
    <source>
        <dbReference type="Proteomes" id="UP000323258"/>
    </source>
</evidence>
<feature type="transmembrane region" description="Helical" evidence="7">
    <location>
        <begin position="474"/>
        <end position="491"/>
    </location>
</feature>
<dbReference type="EMBL" id="VSZS01000061">
    <property type="protein sequence ID" value="TYR32731.1"/>
    <property type="molecule type" value="Genomic_DNA"/>
</dbReference>
<protein>
    <submittedName>
        <fullName evidence="8">ABC transporter permease</fullName>
    </submittedName>
</protein>
<comment type="caution">
    <text evidence="8">The sequence shown here is derived from an EMBL/GenBank/DDBJ whole genome shotgun (WGS) entry which is preliminary data.</text>
</comment>
<name>A0A5D4GV40_9HYPH</name>
<feature type="transmembrane region" description="Helical" evidence="7">
    <location>
        <begin position="443"/>
        <end position="462"/>
    </location>
</feature>
<dbReference type="PANTHER" id="PTHR30043:SF1">
    <property type="entry name" value="ABC TRANSPORT SYSTEM PERMEASE PROTEIN P69"/>
    <property type="match status" value="1"/>
</dbReference>
<feature type="transmembrane region" description="Helical" evidence="7">
    <location>
        <begin position="249"/>
        <end position="267"/>
    </location>
</feature>
<comment type="subcellular location">
    <subcellularLocation>
        <location evidence="1">Cell membrane</location>
        <topology evidence="1">Multi-pass membrane protein</topology>
    </subcellularLocation>
</comment>
<evidence type="ECO:0000256" key="1">
    <source>
        <dbReference type="ARBA" id="ARBA00004651"/>
    </source>
</evidence>
<keyword evidence="3" id="KW-1003">Cell membrane</keyword>
<evidence type="ECO:0000256" key="4">
    <source>
        <dbReference type="ARBA" id="ARBA00022692"/>
    </source>
</evidence>
<dbReference type="GO" id="GO:0005886">
    <property type="term" value="C:plasma membrane"/>
    <property type="evidence" value="ECO:0007669"/>
    <property type="project" value="UniProtKB-SubCell"/>
</dbReference>
<dbReference type="AlphaFoldDB" id="A0A5D4GV40"/>
<dbReference type="InterPro" id="IPR035906">
    <property type="entry name" value="MetI-like_sf"/>
</dbReference>
<feature type="transmembrane region" description="Helical" evidence="7">
    <location>
        <begin position="366"/>
        <end position="399"/>
    </location>
</feature>
<keyword evidence="9" id="KW-1185">Reference proteome</keyword>
<keyword evidence="5 7" id="KW-1133">Transmembrane helix</keyword>
<evidence type="ECO:0000313" key="8">
    <source>
        <dbReference type="EMBL" id="TYR32731.1"/>
    </source>
</evidence>